<protein>
    <recommendedName>
        <fullName evidence="3">DUF3990 domain-containing protein</fullName>
    </recommendedName>
</protein>
<dbReference type="Gene3D" id="3.90.175.10">
    <property type="entry name" value="Diphtheria Toxin, domain 1"/>
    <property type="match status" value="1"/>
</dbReference>
<comment type="caution">
    <text evidence="1">The sequence shown here is derived from an EMBL/GenBank/DDBJ whole genome shotgun (WGS) entry which is preliminary data.</text>
</comment>
<evidence type="ECO:0008006" key="3">
    <source>
        <dbReference type="Google" id="ProtNLM"/>
    </source>
</evidence>
<evidence type="ECO:0000313" key="2">
    <source>
        <dbReference type="Proteomes" id="UP000076490"/>
    </source>
</evidence>
<accession>A0A161STE6</accession>
<name>A0A161STE6_9BACL</name>
<evidence type="ECO:0000313" key="1">
    <source>
        <dbReference type="EMBL" id="KZE38910.1"/>
    </source>
</evidence>
<dbReference type="RefSeq" id="WP_063180915.1">
    <property type="nucleotide sequence ID" value="NZ_LQNT01000009.1"/>
</dbReference>
<gene>
    <name evidence="1" type="ORF">AV656_08395</name>
</gene>
<proteinExistence type="predicted"/>
<dbReference type="AlphaFoldDB" id="A0A161STE6"/>
<dbReference type="OrthoDB" id="9813772at2"/>
<dbReference type="Pfam" id="PF13151">
    <property type="entry name" value="DUF3990"/>
    <property type="match status" value="1"/>
</dbReference>
<dbReference type="Proteomes" id="UP000076490">
    <property type="component" value="Unassembled WGS sequence"/>
</dbReference>
<reference evidence="1 2" key="1">
    <citation type="submission" date="2016-01" db="EMBL/GenBank/DDBJ databases">
        <title>Whole genome sequencing of Bhargavaea cecembensis T14.</title>
        <authorList>
            <person name="Hong K.W."/>
        </authorList>
    </citation>
    <scope>NUCLEOTIDE SEQUENCE [LARGE SCALE GENOMIC DNA]</scope>
    <source>
        <strain evidence="1 2">T14</strain>
    </source>
</reference>
<dbReference type="InterPro" id="IPR025051">
    <property type="entry name" value="DUF3990"/>
</dbReference>
<dbReference type="EMBL" id="LQNT01000009">
    <property type="protein sequence ID" value="KZE38910.1"/>
    <property type="molecule type" value="Genomic_DNA"/>
</dbReference>
<organism evidence="1 2">
    <name type="scientific">Bhargavaea cecembensis</name>
    <dbReference type="NCBI Taxonomy" id="394098"/>
    <lineage>
        <taxon>Bacteria</taxon>
        <taxon>Bacillati</taxon>
        <taxon>Bacillota</taxon>
        <taxon>Bacilli</taxon>
        <taxon>Bacillales</taxon>
        <taxon>Caryophanaceae</taxon>
        <taxon>Bhargavaea</taxon>
    </lineage>
</organism>
<sequence>MGEIINTLNKFHDPQRLEYLYHGTSSHFFPSLLKGIDSSRSQATKDFGQGFYVSSSYSVAASNAQKAANRNTGSLPIVFTYKLNPAYMNNRYSILVFKEPDEDWLGFILSNKCPTKEKSRLHYPNRFPGYHDIIYGPLADGFPAFMATVKKFEKTNPITETDQVLLLERVSAGFDFPSNDQFVFKNQYDVNSMLTRTKITVLKGGHLK</sequence>
<dbReference type="SUPFAM" id="SSF56399">
    <property type="entry name" value="ADP-ribosylation"/>
    <property type="match status" value="1"/>
</dbReference>